<dbReference type="PANTHER" id="PTHR17985">
    <property type="entry name" value="SER/THR-RICH PROTEIN T10 IN DGCR REGION"/>
    <property type="match status" value="1"/>
</dbReference>
<evidence type="ECO:0000313" key="1">
    <source>
        <dbReference type="EMBL" id="RVQ68936.1"/>
    </source>
</evidence>
<dbReference type="Proteomes" id="UP000283003">
    <property type="component" value="Unassembled WGS sequence"/>
</dbReference>
<sequence>MCIAVCGWRSAPDFPLVVIANRDEFHERPTAPLSRWSDGSGIVAGRDMRSGGTWLGVSEDAGRLALITNFREPGNHDPVAPSRGALVSDWLTGEWRRVEDRLDQLDRFNGFSLILIDRQKGWVVDNRSLAAPFGMPTGGFYGLSNSPFAAPWPKVDRLIGDMRGIMDIGPPDEDAFFAMLAKGGPAEEADAETAPIFIENPAYGTRCSTVITIGANGRGAIAERRFDSLGKVTGTTRIELSFRACSYWA</sequence>
<dbReference type="Pfam" id="PF05742">
    <property type="entry name" value="TANGO2"/>
    <property type="match status" value="1"/>
</dbReference>
<proteinExistence type="predicted"/>
<protein>
    <submittedName>
        <fullName evidence="1">NRDE family protein</fullName>
    </submittedName>
</protein>
<dbReference type="RefSeq" id="WP_127611123.1">
    <property type="nucleotide sequence ID" value="NZ_RXOL01000001.1"/>
</dbReference>
<dbReference type="AlphaFoldDB" id="A0A437GZX8"/>
<organism evidence="1 2">
    <name type="scientific">Croceicoccus ponticola</name>
    <dbReference type="NCBI Taxonomy" id="2217664"/>
    <lineage>
        <taxon>Bacteria</taxon>
        <taxon>Pseudomonadati</taxon>
        <taxon>Pseudomonadota</taxon>
        <taxon>Alphaproteobacteria</taxon>
        <taxon>Sphingomonadales</taxon>
        <taxon>Erythrobacteraceae</taxon>
        <taxon>Croceicoccus</taxon>
    </lineage>
</organism>
<name>A0A437GZX8_9SPHN</name>
<keyword evidence="2" id="KW-1185">Reference proteome</keyword>
<comment type="caution">
    <text evidence="1">The sequence shown here is derived from an EMBL/GenBank/DDBJ whole genome shotgun (WGS) entry which is preliminary data.</text>
</comment>
<accession>A0A437GZX8</accession>
<dbReference type="InterPro" id="IPR008551">
    <property type="entry name" value="TANGO2"/>
</dbReference>
<dbReference type="EMBL" id="RXOL01000001">
    <property type="protein sequence ID" value="RVQ68936.1"/>
    <property type="molecule type" value="Genomic_DNA"/>
</dbReference>
<dbReference type="OrthoDB" id="4380123at2"/>
<reference evidence="1 2" key="1">
    <citation type="submission" date="2018-12" db="EMBL/GenBank/DDBJ databases">
        <title>Croceicoccus ponticola sp. nov., a lipolytic bacterium isolated from seawater.</title>
        <authorList>
            <person name="Yoon J.-H."/>
        </authorList>
    </citation>
    <scope>NUCLEOTIDE SEQUENCE [LARGE SCALE GENOMIC DNA]</scope>
    <source>
        <strain evidence="1 2">GM-16</strain>
    </source>
</reference>
<dbReference type="PANTHER" id="PTHR17985:SF8">
    <property type="entry name" value="TRANSPORT AND GOLGI ORGANIZATION PROTEIN 2 HOMOLOG"/>
    <property type="match status" value="1"/>
</dbReference>
<gene>
    <name evidence="1" type="ORF">EKN06_01560</name>
</gene>
<evidence type="ECO:0000313" key="2">
    <source>
        <dbReference type="Proteomes" id="UP000283003"/>
    </source>
</evidence>